<keyword evidence="1" id="KW-0229">DNA integration</keyword>
<dbReference type="GO" id="GO:0015074">
    <property type="term" value="P:DNA integration"/>
    <property type="evidence" value="ECO:0007669"/>
    <property type="project" value="UniProtKB-KW"/>
</dbReference>
<organism evidence="6 7">
    <name type="scientific">Alistipes onderdonkii</name>
    <dbReference type="NCBI Taxonomy" id="328813"/>
    <lineage>
        <taxon>Bacteria</taxon>
        <taxon>Pseudomonadati</taxon>
        <taxon>Bacteroidota</taxon>
        <taxon>Bacteroidia</taxon>
        <taxon>Bacteroidales</taxon>
        <taxon>Rikenellaceae</taxon>
        <taxon>Alistipes</taxon>
    </lineage>
</organism>
<keyword evidence="3" id="KW-0233">DNA recombination</keyword>
<evidence type="ECO:0000259" key="5">
    <source>
        <dbReference type="PROSITE" id="PS51900"/>
    </source>
</evidence>
<protein>
    <recommendedName>
        <fullName evidence="5">Core-binding (CB) domain-containing protein</fullName>
    </recommendedName>
</protein>
<dbReference type="EMBL" id="VVXH01000023">
    <property type="protein sequence ID" value="KAA2375364.1"/>
    <property type="molecule type" value="Genomic_DNA"/>
</dbReference>
<keyword evidence="2 4" id="KW-0238">DNA-binding</keyword>
<dbReference type="Pfam" id="PF17293">
    <property type="entry name" value="Arm-DNA-bind_5"/>
    <property type="match status" value="1"/>
</dbReference>
<dbReference type="Proteomes" id="UP000322940">
    <property type="component" value="Unassembled WGS sequence"/>
</dbReference>
<evidence type="ECO:0000313" key="6">
    <source>
        <dbReference type="EMBL" id="KAA2375364.1"/>
    </source>
</evidence>
<comment type="caution">
    <text evidence="6">The sequence shown here is derived from an EMBL/GenBank/DDBJ whole genome shotgun (WGS) entry which is preliminary data.</text>
</comment>
<dbReference type="Pfam" id="PF13102">
    <property type="entry name" value="Phage_int_SAM_5"/>
    <property type="match status" value="1"/>
</dbReference>
<evidence type="ECO:0000256" key="1">
    <source>
        <dbReference type="ARBA" id="ARBA00022908"/>
    </source>
</evidence>
<dbReference type="InterPro" id="IPR011010">
    <property type="entry name" value="DNA_brk_join_enz"/>
</dbReference>
<accession>A0A5B3GP09</accession>
<feature type="domain" description="Core-binding (CB)" evidence="5">
    <location>
        <begin position="111"/>
        <end position="203"/>
    </location>
</feature>
<dbReference type="InterPro" id="IPR010998">
    <property type="entry name" value="Integrase_recombinase_N"/>
</dbReference>
<sequence length="463" mass="53679">MATLKPFLDLRVQRKKDELYPLKISVSATRSIVFQIPVKIYLAPENWNSQTCRIVKHKSKRLFNMALQEQLLSLEKKLTVLEVSGQLANMSTREVKQYLVASQTVSCSARGDLIDYYEQYIDRIANASTRGTHEHTLKKILAYDKGKLSFRDVDKAWLLGFERFLFSQHLDAKGRAIPGVRRLTPNGVNLHLRNLRTLFNDAVTYGVAEANWYPFKKFEMPSEEPVKLALPVKDLRIIRDFPAEEFCQRYLDVFMLSFYLIGINIGDLLLLRPTDMVGGRIEFSRQKTKKRYSIKVEPEAQEIINRWRGKKYLLCFMDERADYRSFLKMMNKHLKEFGRVEVDKARWGKKTKTGLYPFLRSYYARDTWATLASVLDVPEDTIAAALGHGKKNVTKSYISFNMKKVDIANRMVLDFVASNLSEDEIFEIKAAQMYRNLSFSKKYASLNESYMAMPMPMYGVGNM</sequence>
<dbReference type="GO" id="GO:0003677">
    <property type="term" value="F:DNA binding"/>
    <property type="evidence" value="ECO:0007669"/>
    <property type="project" value="UniProtKB-UniRule"/>
</dbReference>
<dbReference type="InterPro" id="IPR044068">
    <property type="entry name" value="CB"/>
</dbReference>
<dbReference type="InterPro" id="IPR025269">
    <property type="entry name" value="SAM-like_dom"/>
</dbReference>
<dbReference type="GO" id="GO:0006310">
    <property type="term" value="P:DNA recombination"/>
    <property type="evidence" value="ECO:0007669"/>
    <property type="project" value="UniProtKB-KW"/>
</dbReference>
<dbReference type="InterPro" id="IPR035386">
    <property type="entry name" value="Arm-DNA-bind_5"/>
</dbReference>
<evidence type="ECO:0000256" key="3">
    <source>
        <dbReference type="ARBA" id="ARBA00023172"/>
    </source>
</evidence>
<reference evidence="6 7" key="1">
    <citation type="journal article" date="2019" name="Nat. Med.">
        <title>A library of human gut bacterial isolates paired with longitudinal multiomics data enables mechanistic microbiome research.</title>
        <authorList>
            <person name="Poyet M."/>
            <person name="Groussin M."/>
            <person name="Gibbons S.M."/>
            <person name="Avila-Pacheco J."/>
            <person name="Jiang X."/>
            <person name="Kearney S.M."/>
            <person name="Perrotta A.R."/>
            <person name="Berdy B."/>
            <person name="Zhao S."/>
            <person name="Lieberman T.D."/>
            <person name="Swanson P.K."/>
            <person name="Smith M."/>
            <person name="Roesemann S."/>
            <person name="Alexander J.E."/>
            <person name="Rich S.A."/>
            <person name="Livny J."/>
            <person name="Vlamakis H."/>
            <person name="Clish C."/>
            <person name="Bullock K."/>
            <person name="Deik A."/>
            <person name="Scott J."/>
            <person name="Pierce K.A."/>
            <person name="Xavier R.J."/>
            <person name="Alm E.J."/>
        </authorList>
    </citation>
    <scope>NUCLEOTIDE SEQUENCE [LARGE SCALE GENOMIC DNA]</scope>
    <source>
        <strain evidence="6 7">BIOML-A266</strain>
    </source>
</reference>
<evidence type="ECO:0000256" key="4">
    <source>
        <dbReference type="PROSITE-ProRule" id="PRU01248"/>
    </source>
</evidence>
<proteinExistence type="predicted"/>
<name>A0A5B3GP09_9BACT</name>
<evidence type="ECO:0000256" key="2">
    <source>
        <dbReference type="ARBA" id="ARBA00023125"/>
    </source>
</evidence>
<dbReference type="Gene3D" id="1.10.443.10">
    <property type="entry name" value="Intergrase catalytic core"/>
    <property type="match status" value="1"/>
</dbReference>
<evidence type="ECO:0000313" key="7">
    <source>
        <dbReference type="Proteomes" id="UP000322940"/>
    </source>
</evidence>
<dbReference type="Gene3D" id="1.10.150.130">
    <property type="match status" value="1"/>
</dbReference>
<dbReference type="AlphaFoldDB" id="A0A5B3GP09"/>
<gene>
    <name evidence="6" type="ORF">F2Y10_15190</name>
</gene>
<dbReference type="RefSeq" id="WP_014774895.1">
    <property type="nucleotide sequence ID" value="NZ_DAWDON010000005.1"/>
</dbReference>
<dbReference type="InterPro" id="IPR013762">
    <property type="entry name" value="Integrase-like_cat_sf"/>
</dbReference>
<dbReference type="PROSITE" id="PS51900">
    <property type="entry name" value="CB"/>
    <property type="match status" value="1"/>
</dbReference>
<dbReference type="SUPFAM" id="SSF56349">
    <property type="entry name" value="DNA breaking-rejoining enzymes"/>
    <property type="match status" value="1"/>
</dbReference>